<comment type="caution">
    <text evidence="1">The sequence shown here is derived from an EMBL/GenBank/DDBJ whole genome shotgun (WGS) entry which is preliminary data.</text>
</comment>
<gene>
    <name evidence="1" type="ORF">Tco_0925336</name>
</gene>
<dbReference type="Proteomes" id="UP001151760">
    <property type="component" value="Unassembled WGS sequence"/>
</dbReference>
<sequence length="145" mass="16087">MVLVVTAYFELTGYRHPSMIIRLAKSGRMAESENRSPQQPSQTMISDQDRMSSFDAVDIRTCNVLFDLLIIVFGLSRSFKTAEYEKGDEKALYSAAVLANGNLVKRLLVNASGSCERIRAHGVEIQSTRVLDYSVIMGYESGIAV</sequence>
<reference evidence="1" key="1">
    <citation type="journal article" date="2022" name="Int. J. Mol. Sci.">
        <title>Draft Genome of Tanacetum Coccineum: Genomic Comparison of Closely Related Tanacetum-Family Plants.</title>
        <authorList>
            <person name="Yamashiro T."/>
            <person name="Shiraishi A."/>
            <person name="Nakayama K."/>
            <person name="Satake H."/>
        </authorList>
    </citation>
    <scope>NUCLEOTIDE SEQUENCE</scope>
</reference>
<name>A0ABQ5D7F2_9ASTR</name>
<keyword evidence="2" id="KW-1185">Reference proteome</keyword>
<protein>
    <submittedName>
        <fullName evidence="1">Uncharacterized protein</fullName>
    </submittedName>
</protein>
<evidence type="ECO:0000313" key="1">
    <source>
        <dbReference type="EMBL" id="GJT34917.1"/>
    </source>
</evidence>
<organism evidence="1 2">
    <name type="scientific">Tanacetum coccineum</name>
    <dbReference type="NCBI Taxonomy" id="301880"/>
    <lineage>
        <taxon>Eukaryota</taxon>
        <taxon>Viridiplantae</taxon>
        <taxon>Streptophyta</taxon>
        <taxon>Embryophyta</taxon>
        <taxon>Tracheophyta</taxon>
        <taxon>Spermatophyta</taxon>
        <taxon>Magnoliopsida</taxon>
        <taxon>eudicotyledons</taxon>
        <taxon>Gunneridae</taxon>
        <taxon>Pentapetalae</taxon>
        <taxon>asterids</taxon>
        <taxon>campanulids</taxon>
        <taxon>Asterales</taxon>
        <taxon>Asteraceae</taxon>
        <taxon>Asteroideae</taxon>
        <taxon>Anthemideae</taxon>
        <taxon>Anthemidinae</taxon>
        <taxon>Tanacetum</taxon>
    </lineage>
</organism>
<accession>A0ABQ5D7F2</accession>
<evidence type="ECO:0000313" key="2">
    <source>
        <dbReference type="Proteomes" id="UP001151760"/>
    </source>
</evidence>
<proteinExistence type="predicted"/>
<reference evidence="1" key="2">
    <citation type="submission" date="2022-01" db="EMBL/GenBank/DDBJ databases">
        <authorList>
            <person name="Yamashiro T."/>
            <person name="Shiraishi A."/>
            <person name="Satake H."/>
            <person name="Nakayama K."/>
        </authorList>
    </citation>
    <scope>NUCLEOTIDE SEQUENCE</scope>
</reference>
<dbReference type="EMBL" id="BQNB010015006">
    <property type="protein sequence ID" value="GJT34917.1"/>
    <property type="molecule type" value="Genomic_DNA"/>
</dbReference>